<evidence type="ECO:0000256" key="1">
    <source>
        <dbReference type="ARBA" id="ARBA00004684"/>
    </source>
</evidence>
<evidence type="ECO:0000313" key="4">
    <source>
        <dbReference type="Proteomes" id="UP000199258"/>
    </source>
</evidence>
<evidence type="ECO:0000256" key="2">
    <source>
        <dbReference type="ARBA" id="ARBA00022679"/>
    </source>
</evidence>
<dbReference type="InterPro" id="IPR002060">
    <property type="entry name" value="Squ/phyt_synthse"/>
</dbReference>
<reference evidence="3 4" key="1">
    <citation type="submission" date="2016-10" db="EMBL/GenBank/DDBJ databases">
        <authorList>
            <person name="de Groot N.N."/>
        </authorList>
    </citation>
    <scope>NUCLEOTIDE SEQUENCE [LARGE SCALE GENOMIC DNA]</scope>
    <source>
        <strain evidence="3 4">NP_1H</strain>
    </source>
</reference>
<proteinExistence type="predicted"/>
<sequence length="306" mass="33708">MSRDRDALADYTNAAFTSSAVVLRSYSTSFGLASRLFEAGVRRRVESVYALVRVADEIVDGVTAAAGLAPEETRRQLDGFERETERALDLGYSANLVVHAFADTARLTGIGRDLTRPFFASMRADLDRVEHTPESFTEYVYGSAEVVGLMCLKCFLHGYSVSAAENARLERGARHLGAAFQKVNFLRDLAEDFTSLGRSYFPGVSPANFDEAAKQRLLEDIDHDLRESRAVLRGLPPSSRRAVALAQELFAELAERIRATPAPELIRTRISVPNTVKLRIAAAVLAGRRGFETTRPDARPDKIEAP</sequence>
<dbReference type="GO" id="GO:0004311">
    <property type="term" value="F:geranylgeranyl diphosphate synthase activity"/>
    <property type="evidence" value="ECO:0007669"/>
    <property type="project" value="InterPro"/>
</dbReference>
<dbReference type="Gene3D" id="1.10.600.10">
    <property type="entry name" value="Farnesyl Diphosphate Synthase"/>
    <property type="match status" value="1"/>
</dbReference>
<keyword evidence="2" id="KW-0808">Transferase</keyword>
<dbReference type="PANTHER" id="PTHR31480">
    <property type="entry name" value="BIFUNCTIONAL LYCOPENE CYCLASE/PHYTOENE SYNTHASE"/>
    <property type="match status" value="1"/>
</dbReference>
<organism evidence="3 4">
    <name type="scientific">Arthrobacter subterraneus</name>
    <dbReference type="NCBI Taxonomy" id="335973"/>
    <lineage>
        <taxon>Bacteria</taxon>
        <taxon>Bacillati</taxon>
        <taxon>Actinomycetota</taxon>
        <taxon>Actinomycetes</taxon>
        <taxon>Micrococcales</taxon>
        <taxon>Micrococcaceae</taxon>
        <taxon>Arthrobacter</taxon>
    </lineage>
</organism>
<dbReference type="GO" id="GO:0051996">
    <property type="term" value="F:squalene synthase [NAD(P)H] activity"/>
    <property type="evidence" value="ECO:0007669"/>
    <property type="project" value="InterPro"/>
</dbReference>
<dbReference type="InterPro" id="IPR019845">
    <property type="entry name" value="Squalene/phytoene_synthase_CS"/>
</dbReference>
<dbReference type="SUPFAM" id="SSF48576">
    <property type="entry name" value="Terpenoid synthases"/>
    <property type="match status" value="1"/>
</dbReference>
<dbReference type="SFLD" id="SFLDG01212">
    <property type="entry name" value="Phytoene_synthase_like"/>
    <property type="match status" value="1"/>
</dbReference>
<dbReference type="GO" id="GO:0016117">
    <property type="term" value="P:carotenoid biosynthetic process"/>
    <property type="evidence" value="ECO:0007669"/>
    <property type="project" value="UniProtKB-ARBA"/>
</dbReference>
<evidence type="ECO:0000313" key="3">
    <source>
        <dbReference type="EMBL" id="SDI44385.1"/>
    </source>
</evidence>
<dbReference type="AlphaFoldDB" id="A0A1G8KLT9"/>
<dbReference type="UniPathway" id="UPA00799"/>
<dbReference type="CDD" id="cd00683">
    <property type="entry name" value="Trans_IPPS_HH"/>
    <property type="match status" value="1"/>
</dbReference>
<dbReference type="EMBL" id="FNDT01000011">
    <property type="protein sequence ID" value="SDI44385.1"/>
    <property type="molecule type" value="Genomic_DNA"/>
</dbReference>
<accession>A0A1G8KLT9</accession>
<dbReference type="InterPro" id="IPR008949">
    <property type="entry name" value="Isoprenoid_synthase_dom_sf"/>
</dbReference>
<dbReference type="STRING" id="335973.SAMN04488693_11188"/>
<dbReference type="Pfam" id="PF00494">
    <property type="entry name" value="SQS_PSY"/>
    <property type="match status" value="1"/>
</dbReference>
<dbReference type="PROSITE" id="PS01045">
    <property type="entry name" value="SQUALEN_PHYTOEN_SYN_2"/>
    <property type="match status" value="1"/>
</dbReference>
<keyword evidence="4" id="KW-1185">Reference proteome</keyword>
<dbReference type="SFLD" id="SFLDG01018">
    <property type="entry name" value="Squalene/Phytoene_Synthase_Lik"/>
    <property type="match status" value="1"/>
</dbReference>
<dbReference type="Proteomes" id="UP000199258">
    <property type="component" value="Unassembled WGS sequence"/>
</dbReference>
<gene>
    <name evidence="3" type="ORF">SAMN04488693_11188</name>
</gene>
<name>A0A1G8KLT9_9MICC</name>
<dbReference type="InterPro" id="IPR044843">
    <property type="entry name" value="Trans_IPPS_bact-type"/>
</dbReference>
<dbReference type="InterPro" id="IPR033904">
    <property type="entry name" value="Trans_IPPS_HH"/>
</dbReference>
<protein>
    <submittedName>
        <fullName evidence="3">Phytoene/squalene synthetase</fullName>
    </submittedName>
</protein>
<comment type="pathway">
    <text evidence="1">Carotenoid biosynthesis; phytoene biosynthesis.</text>
</comment>
<dbReference type="SFLD" id="SFLDS00005">
    <property type="entry name" value="Isoprenoid_Synthase_Type_I"/>
    <property type="match status" value="1"/>
</dbReference>
<dbReference type="RefSeq" id="WP_175460162.1">
    <property type="nucleotide sequence ID" value="NZ_FNDT01000011.1"/>
</dbReference>